<feature type="domain" description="DNA topoisomerase type IIA subunit B" evidence="7">
    <location>
        <begin position="98"/>
        <end position="132"/>
    </location>
</feature>
<keyword evidence="5" id="KW-0238">DNA-binding</keyword>
<dbReference type="InterPro" id="IPR014721">
    <property type="entry name" value="Ribsml_uS5_D2-typ_fold_subgr"/>
</dbReference>
<comment type="cofactor">
    <cofactor evidence="2">
        <name>Mg(2+)</name>
        <dbReference type="ChEBI" id="CHEBI:18420"/>
    </cofactor>
</comment>
<evidence type="ECO:0000256" key="6">
    <source>
        <dbReference type="ARBA" id="ARBA00023235"/>
    </source>
</evidence>
<dbReference type="PANTHER" id="PTHR10169:SF38">
    <property type="entry name" value="DNA TOPOISOMERASE 2"/>
    <property type="match status" value="1"/>
</dbReference>
<dbReference type="InterPro" id="IPR013506">
    <property type="entry name" value="Topo_IIA_bsu_dom2"/>
</dbReference>
<dbReference type="InterPro" id="IPR050634">
    <property type="entry name" value="DNA_Topoisomerase_II"/>
</dbReference>
<dbReference type="Pfam" id="PF00204">
    <property type="entry name" value="DNA_gyraseB"/>
    <property type="match status" value="1"/>
</dbReference>
<dbReference type="Proteomes" id="UP000836841">
    <property type="component" value="Chromosome 6"/>
</dbReference>
<accession>A0AAU9SK90</accession>
<evidence type="ECO:0000256" key="4">
    <source>
        <dbReference type="ARBA" id="ARBA00023029"/>
    </source>
</evidence>
<dbReference type="SUPFAM" id="SSF63411">
    <property type="entry name" value="LuxS/MPP-like metallohydrolase"/>
    <property type="match status" value="1"/>
</dbReference>
<keyword evidence="4" id="KW-0799">Topoisomerase</keyword>
<evidence type="ECO:0000259" key="7">
    <source>
        <dbReference type="Pfam" id="PF00204"/>
    </source>
</evidence>
<proteinExistence type="predicted"/>
<feature type="non-terminal residue" evidence="8">
    <location>
        <position position="134"/>
    </location>
</feature>
<dbReference type="EMBL" id="OU466862">
    <property type="protein sequence ID" value="CAH2069875.1"/>
    <property type="molecule type" value="Genomic_DNA"/>
</dbReference>
<comment type="catalytic activity">
    <reaction evidence="1">
        <text>ATP-dependent breakage, passage and rejoining of double-stranded DNA.</text>
        <dbReference type="EC" id="5.6.2.2"/>
    </reaction>
</comment>
<dbReference type="GO" id="GO:0000712">
    <property type="term" value="P:resolution of meiotic recombination intermediates"/>
    <property type="evidence" value="ECO:0007669"/>
    <property type="project" value="TreeGrafter"/>
</dbReference>
<dbReference type="GO" id="GO:0006265">
    <property type="term" value="P:DNA topological change"/>
    <property type="evidence" value="ECO:0007669"/>
    <property type="project" value="InterPro"/>
</dbReference>
<keyword evidence="9" id="KW-1185">Reference proteome</keyword>
<keyword evidence="6" id="KW-0413">Isomerase</keyword>
<dbReference type="SUPFAM" id="SSF54211">
    <property type="entry name" value="Ribosomal protein S5 domain 2-like"/>
    <property type="match status" value="1"/>
</dbReference>
<evidence type="ECO:0000313" key="9">
    <source>
        <dbReference type="Proteomes" id="UP000836841"/>
    </source>
</evidence>
<reference evidence="8 9" key="1">
    <citation type="submission" date="2022-03" db="EMBL/GenBank/DDBJ databases">
        <authorList>
            <person name="Nunn A."/>
            <person name="Chopra R."/>
            <person name="Nunn A."/>
            <person name="Contreras Garrido A."/>
        </authorList>
    </citation>
    <scope>NUCLEOTIDE SEQUENCE [LARGE SCALE GENOMIC DNA]</scope>
</reference>
<dbReference type="GO" id="GO:0005524">
    <property type="term" value="F:ATP binding"/>
    <property type="evidence" value="ECO:0007669"/>
    <property type="project" value="InterPro"/>
</dbReference>
<dbReference type="GO" id="GO:0005634">
    <property type="term" value="C:nucleus"/>
    <property type="evidence" value="ECO:0007669"/>
    <property type="project" value="TreeGrafter"/>
</dbReference>
<protein>
    <recommendedName>
        <fullName evidence="3">DNA topoisomerase (ATP-hydrolyzing)</fullName>
        <ecNumber evidence="3">5.6.2.2</ecNumber>
    </recommendedName>
</protein>
<name>A0AAU9SK90_THLAR</name>
<dbReference type="GO" id="GO:0000819">
    <property type="term" value="P:sister chromatid segregation"/>
    <property type="evidence" value="ECO:0007669"/>
    <property type="project" value="TreeGrafter"/>
</dbReference>
<sequence>KRVVSCSNENHDFVLDEEIGLKCRHCSYVSVEIRDEDRFSFNTLSFYNSLVFHYEAKTEPISDAVEHSASKTIYPIKHWMVGSSLPSKFNPATLQKAIDELSVSFVNSIATIKGGTHVDYVTSQITNYIMNIVN</sequence>
<organism evidence="8 9">
    <name type="scientific">Thlaspi arvense</name>
    <name type="common">Field penny-cress</name>
    <dbReference type="NCBI Taxonomy" id="13288"/>
    <lineage>
        <taxon>Eukaryota</taxon>
        <taxon>Viridiplantae</taxon>
        <taxon>Streptophyta</taxon>
        <taxon>Embryophyta</taxon>
        <taxon>Tracheophyta</taxon>
        <taxon>Spermatophyta</taxon>
        <taxon>Magnoliopsida</taxon>
        <taxon>eudicotyledons</taxon>
        <taxon>Gunneridae</taxon>
        <taxon>Pentapetalae</taxon>
        <taxon>rosids</taxon>
        <taxon>malvids</taxon>
        <taxon>Brassicales</taxon>
        <taxon>Brassicaceae</taxon>
        <taxon>Thlaspideae</taxon>
        <taxon>Thlaspi</taxon>
    </lineage>
</organism>
<gene>
    <name evidence="8" type="ORF">TAV2_LOCUS21552</name>
</gene>
<dbReference type="AlphaFoldDB" id="A0AAU9SK90"/>
<evidence type="ECO:0000256" key="5">
    <source>
        <dbReference type="ARBA" id="ARBA00023125"/>
    </source>
</evidence>
<dbReference type="GO" id="GO:0046872">
    <property type="term" value="F:metal ion binding"/>
    <property type="evidence" value="ECO:0007669"/>
    <property type="project" value="InterPro"/>
</dbReference>
<dbReference type="PANTHER" id="PTHR10169">
    <property type="entry name" value="DNA TOPOISOMERASE/GYRASE"/>
    <property type="match status" value="1"/>
</dbReference>
<dbReference type="InterPro" id="IPR011249">
    <property type="entry name" value="Metalloenz_LuxS/M16"/>
</dbReference>
<dbReference type="EC" id="5.6.2.2" evidence="3"/>
<evidence type="ECO:0000313" key="8">
    <source>
        <dbReference type="EMBL" id="CAH2069875.1"/>
    </source>
</evidence>
<dbReference type="Gene3D" id="3.30.230.10">
    <property type="match status" value="1"/>
</dbReference>
<evidence type="ECO:0000256" key="1">
    <source>
        <dbReference type="ARBA" id="ARBA00000185"/>
    </source>
</evidence>
<dbReference type="InterPro" id="IPR020568">
    <property type="entry name" value="Ribosomal_Su5_D2-typ_SF"/>
</dbReference>
<evidence type="ECO:0000256" key="2">
    <source>
        <dbReference type="ARBA" id="ARBA00001946"/>
    </source>
</evidence>
<dbReference type="GO" id="GO:0003677">
    <property type="term" value="F:DNA binding"/>
    <property type="evidence" value="ECO:0007669"/>
    <property type="project" value="UniProtKB-KW"/>
</dbReference>
<dbReference type="GO" id="GO:0003918">
    <property type="term" value="F:DNA topoisomerase type II (double strand cut, ATP-hydrolyzing) activity"/>
    <property type="evidence" value="ECO:0007669"/>
    <property type="project" value="UniProtKB-EC"/>
</dbReference>
<evidence type="ECO:0000256" key="3">
    <source>
        <dbReference type="ARBA" id="ARBA00012895"/>
    </source>
</evidence>